<organism evidence="3 4">
    <name type="scientific">Hankyongella ginsenosidimutans</name>
    <dbReference type="NCBI Taxonomy" id="1763828"/>
    <lineage>
        <taxon>Bacteria</taxon>
        <taxon>Pseudomonadati</taxon>
        <taxon>Pseudomonadota</taxon>
        <taxon>Alphaproteobacteria</taxon>
        <taxon>Sphingomonadales</taxon>
        <taxon>Sphingomonadaceae</taxon>
        <taxon>Hankyongella</taxon>
    </lineage>
</organism>
<name>A0A4D7C9Z1_9SPHN</name>
<dbReference type="PANTHER" id="PTHR38340">
    <property type="entry name" value="S-LAYER PROTEIN"/>
    <property type="match status" value="1"/>
</dbReference>
<dbReference type="KEGG" id="hgn:E6W36_11615"/>
<evidence type="ECO:0000256" key="1">
    <source>
        <dbReference type="ARBA" id="ARBA00004613"/>
    </source>
</evidence>
<dbReference type="InterPro" id="IPR001343">
    <property type="entry name" value="Hemolysn_Ca-bd"/>
</dbReference>
<dbReference type="InterPro" id="IPR018511">
    <property type="entry name" value="Hemolysin-typ_Ca-bd_CS"/>
</dbReference>
<evidence type="ECO:0000256" key="2">
    <source>
        <dbReference type="ARBA" id="ARBA00022525"/>
    </source>
</evidence>
<dbReference type="PRINTS" id="PR00313">
    <property type="entry name" value="CABNDNGRPT"/>
</dbReference>
<dbReference type="AlphaFoldDB" id="A0A4D7C9Z1"/>
<accession>A0A4D7C9Z1</accession>
<evidence type="ECO:0008006" key="5">
    <source>
        <dbReference type="Google" id="ProtNLM"/>
    </source>
</evidence>
<dbReference type="Gene3D" id="2.150.10.10">
    <property type="entry name" value="Serralysin-like metalloprotease, C-terminal"/>
    <property type="match status" value="1"/>
</dbReference>
<dbReference type="PANTHER" id="PTHR38340:SF1">
    <property type="entry name" value="S-LAYER PROTEIN"/>
    <property type="match status" value="1"/>
</dbReference>
<dbReference type="Proteomes" id="UP000298714">
    <property type="component" value="Chromosome"/>
</dbReference>
<dbReference type="GO" id="GO:0005576">
    <property type="term" value="C:extracellular region"/>
    <property type="evidence" value="ECO:0007669"/>
    <property type="project" value="UniProtKB-SubCell"/>
</dbReference>
<dbReference type="GO" id="GO:0005509">
    <property type="term" value="F:calcium ion binding"/>
    <property type="evidence" value="ECO:0007669"/>
    <property type="project" value="InterPro"/>
</dbReference>
<dbReference type="SUPFAM" id="SSF51120">
    <property type="entry name" value="beta-Roll"/>
    <property type="match status" value="1"/>
</dbReference>
<proteinExistence type="predicted"/>
<evidence type="ECO:0000313" key="4">
    <source>
        <dbReference type="Proteomes" id="UP000298714"/>
    </source>
</evidence>
<dbReference type="EMBL" id="CP039704">
    <property type="protein sequence ID" value="QCI79917.1"/>
    <property type="molecule type" value="Genomic_DNA"/>
</dbReference>
<dbReference type="PROSITE" id="PS00330">
    <property type="entry name" value="HEMOLYSIN_CALCIUM"/>
    <property type="match status" value="1"/>
</dbReference>
<gene>
    <name evidence="3" type="ORF">E6W36_11615</name>
</gene>
<evidence type="ECO:0000313" key="3">
    <source>
        <dbReference type="EMBL" id="QCI79917.1"/>
    </source>
</evidence>
<keyword evidence="4" id="KW-1185">Reference proteome</keyword>
<dbReference type="InterPro" id="IPR011049">
    <property type="entry name" value="Serralysin-like_metalloprot_C"/>
</dbReference>
<dbReference type="Pfam" id="PF00353">
    <property type="entry name" value="HemolysinCabind"/>
    <property type="match status" value="1"/>
</dbReference>
<protein>
    <recommendedName>
        <fullName evidence="5">Calcium-binding protein</fullName>
    </recommendedName>
</protein>
<reference evidence="4" key="1">
    <citation type="submission" date="2019-04" db="EMBL/GenBank/DDBJ databases">
        <title>Complete genome sequence of Sphingomonas sp. W1-2-3.</title>
        <authorList>
            <person name="Im W.T."/>
        </authorList>
    </citation>
    <scope>NUCLEOTIDE SEQUENCE [LARGE SCALE GENOMIC DNA]</scope>
    <source>
        <strain evidence="4">W1-2-3</strain>
    </source>
</reference>
<comment type="subcellular location">
    <subcellularLocation>
        <location evidence="1">Secreted</location>
    </subcellularLocation>
</comment>
<sequence>MADRGIGNDTIIGGSKDDILNGNAGQDRLDGAAGDDVLLGGADDDTLIGGAGADTLIGGEGYDTASYATSTAGVFATLGSDTQGMSPVMLSVMSMTRSRPWKDHLMPTNSAATKMITS</sequence>
<dbReference type="RefSeq" id="WP_281277325.1">
    <property type="nucleotide sequence ID" value="NZ_CP039704.1"/>
</dbReference>
<keyword evidence="2" id="KW-0964">Secreted</keyword>
<dbReference type="InterPro" id="IPR050557">
    <property type="entry name" value="RTX_toxin/Mannuronan_C5-epim"/>
</dbReference>